<name>A0AAV5TAF9_9BILA</name>
<keyword evidence="1" id="KW-1133">Transmembrane helix</keyword>
<organism evidence="2 3">
    <name type="scientific">Pristionchus entomophagus</name>
    <dbReference type="NCBI Taxonomy" id="358040"/>
    <lineage>
        <taxon>Eukaryota</taxon>
        <taxon>Metazoa</taxon>
        <taxon>Ecdysozoa</taxon>
        <taxon>Nematoda</taxon>
        <taxon>Chromadorea</taxon>
        <taxon>Rhabditida</taxon>
        <taxon>Rhabditina</taxon>
        <taxon>Diplogasteromorpha</taxon>
        <taxon>Diplogasteroidea</taxon>
        <taxon>Neodiplogasteridae</taxon>
        <taxon>Pristionchus</taxon>
    </lineage>
</organism>
<keyword evidence="1" id="KW-0812">Transmembrane</keyword>
<reference evidence="2" key="1">
    <citation type="submission" date="2023-10" db="EMBL/GenBank/DDBJ databases">
        <title>Genome assembly of Pristionchus species.</title>
        <authorList>
            <person name="Yoshida K."/>
            <person name="Sommer R.J."/>
        </authorList>
    </citation>
    <scope>NUCLEOTIDE SEQUENCE</scope>
    <source>
        <strain evidence="2">RS0144</strain>
    </source>
</reference>
<comment type="caution">
    <text evidence="2">The sequence shown here is derived from an EMBL/GenBank/DDBJ whole genome shotgun (WGS) entry which is preliminary data.</text>
</comment>
<feature type="non-terminal residue" evidence="2">
    <location>
        <position position="110"/>
    </location>
</feature>
<dbReference type="PANTHER" id="PTHR45830">
    <property type="entry name" value="SERPENTINE RECEPTOR, CLASS I"/>
    <property type="match status" value="1"/>
</dbReference>
<keyword evidence="1" id="KW-0472">Membrane</keyword>
<dbReference type="PANTHER" id="PTHR45830:SF15">
    <property type="entry name" value="SERPENTINE RECEPTOR, CLASS I"/>
    <property type="match status" value="1"/>
</dbReference>
<dbReference type="EMBL" id="BTSX01000004">
    <property type="protein sequence ID" value="GMS92536.1"/>
    <property type="molecule type" value="Genomic_DNA"/>
</dbReference>
<dbReference type="Proteomes" id="UP001432027">
    <property type="component" value="Unassembled WGS sequence"/>
</dbReference>
<protein>
    <recommendedName>
        <fullName evidence="4">G protein-coupled receptor</fullName>
    </recommendedName>
</protein>
<dbReference type="AlphaFoldDB" id="A0AAV5TAF9"/>
<keyword evidence="3" id="KW-1185">Reference proteome</keyword>
<evidence type="ECO:0000313" key="3">
    <source>
        <dbReference type="Proteomes" id="UP001432027"/>
    </source>
</evidence>
<feature type="non-terminal residue" evidence="2">
    <location>
        <position position="1"/>
    </location>
</feature>
<feature type="transmembrane region" description="Helical" evidence="1">
    <location>
        <begin position="61"/>
        <end position="81"/>
    </location>
</feature>
<evidence type="ECO:0008006" key="4">
    <source>
        <dbReference type="Google" id="ProtNLM"/>
    </source>
</evidence>
<evidence type="ECO:0000256" key="1">
    <source>
        <dbReference type="SAM" id="Phobius"/>
    </source>
</evidence>
<proteinExistence type="predicted"/>
<feature type="transmembrane region" description="Helical" evidence="1">
    <location>
        <begin position="27"/>
        <end position="49"/>
    </location>
</feature>
<gene>
    <name evidence="2" type="ORF">PENTCL1PPCAC_14711</name>
</gene>
<accession>A0AAV5TAF9</accession>
<sequence>TIMGNSTDLRFGWQFESANGLDLVHNLTTFIDIFCTFPVHFWVITILTLKPNVLRRDIRLSYLADQVTMILYGLVMCIFLKPYPIFPWPGLYCAGITCQLEIDQRLISVI</sequence>
<evidence type="ECO:0000313" key="2">
    <source>
        <dbReference type="EMBL" id="GMS92536.1"/>
    </source>
</evidence>